<accession>A0A923RLI9</accession>
<protein>
    <submittedName>
        <fullName evidence="1">Abi family protein</fullName>
    </submittedName>
</protein>
<dbReference type="Pfam" id="PF07751">
    <property type="entry name" value="Abi_2"/>
    <property type="match status" value="1"/>
</dbReference>
<organism evidence="1 2">
    <name type="scientific">Anaerosacchariphilus hominis</name>
    <dbReference type="NCBI Taxonomy" id="2763017"/>
    <lineage>
        <taxon>Bacteria</taxon>
        <taxon>Bacillati</taxon>
        <taxon>Bacillota</taxon>
        <taxon>Clostridia</taxon>
        <taxon>Lachnospirales</taxon>
        <taxon>Lachnospiraceae</taxon>
        <taxon>Anaerosacchariphilus</taxon>
    </lineage>
</organism>
<name>A0A923RLI9_9FIRM</name>
<dbReference type="EMBL" id="JACOOR010000003">
    <property type="protein sequence ID" value="MBC5659273.1"/>
    <property type="molecule type" value="Genomic_DNA"/>
</dbReference>
<reference evidence="1" key="1">
    <citation type="submission" date="2020-08" db="EMBL/GenBank/DDBJ databases">
        <title>Genome public.</title>
        <authorList>
            <person name="Liu C."/>
            <person name="Sun Q."/>
        </authorList>
    </citation>
    <scope>NUCLEOTIDE SEQUENCE</scope>
    <source>
        <strain evidence="1">NSJ-68</strain>
    </source>
</reference>
<dbReference type="RefSeq" id="WP_117822102.1">
    <property type="nucleotide sequence ID" value="NZ_JACOOR010000003.1"/>
</dbReference>
<dbReference type="Proteomes" id="UP000649345">
    <property type="component" value="Unassembled WGS sequence"/>
</dbReference>
<gene>
    <name evidence="1" type="ORF">H8S44_05755</name>
</gene>
<evidence type="ECO:0000313" key="2">
    <source>
        <dbReference type="Proteomes" id="UP000649345"/>
    </source>
</evidence>
<proteinExistence type="predicted"/>
<keyword evidence="2" id="KW-1185">Reference proteome</keyword>
<comment type="caution">
    <text evidence="1">The sequence shown here is derived from an EMBL/GenBank/DDBJ whole genome shotgun (WGS) entry which is preliminary data.</text>
</comment>
<sequence length="301" mass="35902">MKLLKTSDELISHMKIKGIKFDIAKEEDAKVFLQNNNYYMKLASYRANYDKQKSNDKYINLDFAYLQELSTIDMHLRYLILQMCLDVEHALKTRLLKDIEDNPEEDGYDIIRRFVTKYERSCQNIQKHKSSEYCRELIEKYYPYFPAWVFVELISFGDMVKLYEYYTERYPGRLKDSDLLYSIRDLRNATAHSNCLINKLQKGTNKPSVKIIKFVSNIDGIGASMRKNKLSNKFLYDFVTLLYVYNEFINADVVKEKRFKQIQEFIDGRAIKNKEYFDKNECIKTAYFFVKKVVDYINEAC</sequence>
<dbReference type="InterPro" id="IPR011664">
    <property type="entry name" value="Abi_system_AbiD/AbiF-like"/>
</dbReference>
<evidence type="ECO:0000313" key="1">
    <source>
        <dbReference type="EMBL" id="MBC5659273.1"/>
    </source>
</evidence>
<dbReference type="AlphaFoldDB" id="A0A923RLI9"/>